<evidence type="ECO:0000256" key="1">
    <source>
        <dbReference type="SAM" id="MobiDB-lite"/>
    </source>
</evidence>
<dbReference type="Proteomes" id="UP001324794">
    <property type="component" value="Chromosome"/>
</dbReference>
<feature type="region of interest" description="Disordered" evidence="1">
    <location>
        <begin position="148"/>
        <end position="174"/>
    </location>
</feature>
<name>A0ABZ0YPM4_9GAMM</name>
<dbReference type="InterPro" id="IPR010982">
    <property type="entry name" value="Lambda_DNA-bd_dom_sf"/>
</dbReference>
<dbReference type="PROSITE" id="PS50943">
    <property type="entry name" value="HTH_CROC1"/>
    <property type="match status" value="1"/>
</dbReference>
<evidence type="ECO:0000313" key="3">
    <source>
        <dbReference type="EMBL" id="WQH14098.1"/>
    </source>
</evidence>
<dbReference type="Gene3D" id="1.10.260.40">
    <property type="entry name" value="lambda repressor-like DNA-binding domains"/>
    <property type="match status" value="1"/>
</dbReference>
<gene>
    <name evidence="3" type="ORF">SR894_06045</name>
</gene>
<reference evidence="3 4" key="1">
    <citation type="submission" date="2023-11" db="EMBL/GenBank/DDBJ databases">
        <title>MicrobeMod: A computational toolkit for identifying prokaryotic methylation and restriction-modification with nanopore sequencing.</title>
        <authorList>
            <person name="Crits-Christoph A."/>
            <person name="Kang S.C."/>
            <person name="Lee H."/>
            <person name="Ostrov N."/>
        </authorList>
    </citation>
    <scope>NUCLEOTIDE SEQUENCE [LARGE SCALE GENOMIC DNA]</scope>
    <source>
        <strain evidence="3 4">ATCC BAA-805</strain>
    </source>
</reference>
<proteinExistence type="predicted"/>
<dbReference type="EMBL" id="CP140255">
    <property type="protein sequence ID" value="WQH14098.1"/>
    <property type="molecule type" value="Genomic_DNA"/>
</dbReference>
<evidence type="ECO:0000313" key="4">
    <source>
        <dbReference type="Proteomes" id="UP001324794"/>
    </source>
</evidence>
<feature type="domain" description="HTH cro/C1-type" evidence="2">
    <location>
        <begin position="23"/>
        <end position="53"/>
    </location>
</feature>
<dbReference type="CDD" id="cd00093">
    <property type="entry name" value="HTH_XRE"/>
    <property type="match status" value="1"/>
</dbReference>
<evidence type="ECO:0000259" key="2">
    <source>
        <dbReference type="PROSITE" id="PS50943"/>
    </source>
</evidence>
<protein>
    <submittedName>
        <fullName evidence="3">Helix-turn-helix transcriptional regulator</fullName>
    </submittedName>
</protein>
<keyword evidence="4" id="KW-1185">Reference proteome</keyword>
<sequence length="231" mass="25825">MSQPIDAAPSPTLSSAYQCAILIRALRTFYRLSQHDLAKLSGVSRPTLDRIESLRGIERARQSTLEHLLDTFRQLGAEITLDPQKGAQVHFNLTAMALSLETLTDQAELRDQLAVFERPAEMAPSAFERLLALAETQRSPVMERFRQRPFPSPADPVWQQAQQDAHAHRAESLRQVQVAASEADARGTVEDMSSYLQGVDLIDKDDFKKLRRAAAEKRSRRTKGGSGESEE</sequence>
<dbReference type="RefSeq" id="WP_223289034.1">
    <property type="nucleotide sequence ID" value="NZ_CP140255.1"/>
</dbReference>
<accession>A0ABZ0YPM4</accession>
<dbReference type="InterPro" id="IPR001387">
    <property type="entry name" value="Cro/C1-type_HTH"/>
</dbReference>
<organism evidence="3 4">
    <name type="scientific">Vreelandella neptunia</name>
    <dbReference type="NCBI Taxonomy" id="115551"/>
    <lineage>
        <taxon>Bacteria</taxon>
        <taxon>Pseudomonadati</taxon>
        <taxon>Pseudomonadota</taxon>
        <taxon>Gammaproteobacteria</taxon>
        <taxon>Oceanospirillales</taxon>
        <taxon>Halomonadaceae</taxon>
        <taxon>Vreelandella</taxon>
    </lineage>
</organism>
<dbReference type="SUPFAM" id="SSF47413">
    <property type="entry name" value="lambda repressor-like DNA-binding domains"/>
    <property type="match status" value="1"/>
</dbReference>
<feature type="region of interest" description="Disordered" evidence="1">
    <location>
        <begin position="212"/>
        <end position="231"/>
    </location>
</feature>